<dbReference type="KEGG" id="mrr:Moror_15792"/>
<dbReference type="Proteomes" id="UP000017559">
    <property type="component" value="Unassembled WGS sequence"/>
</dbReference>
<evidence type="ECO:0000256" key="1">
    <source>
        <dbReference type="SAM" id="Phobius"/>
    </source>
</evidence>
<dbReference type="OrthoDB" id="3105720at2759"/>
<keyword evidence="1" id="KW-1133">Transmembrane helix</keyword>
<organism evidence="2 3">
    <name type="scientific">Moniliophthora roreri (strain MCA 2997)</name>
    <name type="common">Cocoa frosty pod rot fungus</name>
    <name type="synonym">Crinipellis roreri</name>
    <dbReference type="NCBI Taxonomy" id="1381753"/>
    <lineage>
        <taxon>Eukaryota</taxon>
        <taxon>Fungi</taxon>
        <taxon>Dikarya</taxon>
        <taxon>Basidiomycota</taxon>
        <taxon>Agaricomycotina</taxon>
        <taxon>Agaricomycetes</taxon>
        <taxon>Agaricomycetidae</taxon>
        <taxon>Agaricales</taxon>
        <taxon>Marasmiineae</taxon>
        <taxon>Marasmiaceae</taxon>
        <taxon>Moniliophthora</taxon>
    </lineage>
</organism>
<keyword evidence="1" id="KW-0812">Transmembrane</keyword>
<evidence type="ECO:0000313" key="2">
    <source>
        <dbReference type="EMBL" id="ESK80885.1"/>
    </source>
</evidence>
<feature type="transmembrane region" description="Helical" evidence="1">
    <location>
        <begin position="131"/>
        <end position="150"/>
    </location>
</feature>
<dbReference type="HOGENOM" id="CLU_1468558_0_0_1"/>
<keyword evidence="3" id="KW-1185">Reference proteome</keyword>
<protein>
    <submittedName>
        <fullName evidence="2">Uncharacterized protein</fullName>
    </submittedName>
</protein>
<name>V2WL01_MONRO</name>
<sequence length="184" mass="21064">MDTFKFFVSMSTPPTKISTEDFSSPFNLKFMTQEFFKADELGPPPTSMDPSSHYQLLCIWAMAILITKAEALWLLFVALHTNVWYNSDNILCHMGPNDLSLTLLHCLAFQPYGPTFILDWLQLFQSLIEQLWFGHAITYANLLSMAVILLKTCLCLMSMRSHPWDPLITVLNSGYMTSPMLLLR</sequence>
<feature type="transmembrane region" description="Helical" evidence="1">
    <location>
        <begin position="57"/>
        <end position="79"/>
    </location>
</feature>
<accession>V2WL01</accession>
<gene>
    <name evidence="2" type="ORF">Moror_15792</name>
</gene>
<proteinExistence type="predicted"/>
<evidence type="ECO:0000313" key="3">
    <source>
        <dbReference type="Proteomes" id="UP000017559"/>
    </source>
</evidence>
<dbReference type="AlphaFoldDB" id="V2WL01"/>
<dbReference type="EMBL" id="AWSO01002879">
    <property type="protein sequence ID" value="ESK80885.1"/>
    <property type="molecule type" value="Genomic_DNA"/>
</dbReference>
<comment type="caution">
    <text evidence="2">The sequence shown here is derived from an EMBL/GenBank/DDBJ whole genome shotgun (WGS) entry which is preliminary data.</text>
</comment>
<reference evidence="2 3" key="1">
    <citation type="journal article" date="2014" name="BMC Genomics">
        <title>Genome and secretome analysis of the hemibiotrophic fungal pathogen, Moniliophthora roreri, which causes frosty pod rot disease of cacao: mechanisms of the biotrophic and necrotrophic phases.</title>
        <authorList>
            <person name="Meinhardt L.W."/>
            <person name="Costa G.G.L."/>
            <person name="Thomazella D.P.T."/>
            <person name="Teixeira P.J.P.L."/>
            <person name="Carazzolle M.F."/>
            <person name="Schuster S.C."/>
            <person name="Carlson J.E."/>
            <person name="Guiltinan M.J."/>
            <person name="Mieczkowski P."/>
            <person name="Farmer A."/>
            <person name="Ramaraj T."/>
            <person name="Crozier J."/>
            <person name="Davis R.E."/>
            <person name="Shao J."/>
            <person name="Melnick R.L."/>
            <person name="Pereira G.A.G."/>
            <person name="Bailey B.A."/>
        </authorList>
    </citation>
    <scope>NUCLEOTIDE SEQUENCE [LARGE SCALE GENOMIC DNA]</scope>
    <source>
        <strain evidence="2 3">MCA 2997</strain>
    </source>
</reference>
<keyword evidence="1" id="KW-0472">Membrane</keyword>